<comment type="caution">
    <text evidence="3">The sequence shown here is derived from an EMBL/GenBank/DDBJ whole genome shotgun (WGS) entry which is preliminary data.</text>
</comment>
<accession>A0A370X4M1</accession>
<dbReference type="AlphaFoldDB" id="A0A370X4M1"/>
<evidence type="ECO:0000313" key="3">
    <source>
        <dbReference type="EMBL" id="RDS83373.1"/>
    </source>
</evidence>
<organism evidence="3 4">
    <name type="scientific">Dyella psychrodurans</name>
    <dbReference type="NCBI Taxonomy" id="1927960"/>
    <lineage>
        <taxon>Bacteria</taxon>
        <taxon>Pseudomonadati</taxon>
        <taxon>Pseudomonadota</taxon>
        <taxon>Gammaproteobacteria</taxon>
        <taxon>Lysobacterales</taxon>
        <taxon>Rhodanobacteraceae</taxon>
        <taxon>Dyella</taxon>
    </lineage>
</organism>
<dbReference type="InterPro" id="IPR023346">
    <property type="entry name" value="Lysozyme-like_dom_sf"/>
</dbReference>
<dbReference type="Proteomes" id="UP000255334">
    <property type="component" value="Unassembled WGS sequence"/>
</dbReference>
<dbReference type="Pfam" id="PF01464">
    <property type="entry name" value="SLT"/>
    <property type="match status" value="1"/>
</dbReference>
<dbReference type="OrthoDB" id="8565485at2"/>
<keyword evidence="4" id="KW-1185">Reference proteome</keyword>
<gene>
    <name evidence="3" type="ORF">DWU99_12620</name>
</gene>
<name>A0A370X4M1_9GAMM</name>
<dbReference type="EMBL" id="QRBF01000004">
    <property type="protein sequence ID" value="RDS83373.1"/>
    <property type="molecule type" value="Genomic_DNA"/>
</dbReference>
<feature type="compositionally biased region" description="Polar residues" evidence="1">
    <location>
        <begin position="264"/>
        <end position="275"/>
    </location>
</feature>
<sequence>MLTGMELLTCPNLAVPVEIMHHVVDVESGYNPYAIGVVNGQLVRQPQSLDEALATVKMLESNGYNFSVGVAQINHDNLVRYGLESYEKAFNPCLNLSVGSRILAECYESARADWGKAFSCYYSGNFVTGFRDGYVQKVYESIGQSLQIANSTSVPAAIPLRQTPERTLVHGEPISVPIAEADSAAYRIAMRSVALDTVASVAAVKLNPTIITVASDPSSAQAAATPSKTVAPSAPASTARNDGVFVPQVRGPSDPSPGSASPARNAQTNAMTVPVNQPPGSDPADLRQGGSDGAFVF</sequence>
<protein>
    <submittedName>
        <fullName evidence="3">Lytic transglycosylase domain-containing protein</fullName>
    </submittedName>
</protein>
<feature type="domain" description="Transglycosylase SLT" evidence="2">
    <location>
        <begin position="15"/>
        <end position="127"/>
    </location>
</feature>
<feature type="region of interest" description="Disordered" evidence="1">
    <location>
        <begin position="224"/>
        <end position="297"/>
    </location>
</feature>
<feature type="compositionally biased region" description="Low complexity" evidence="1">
    <location>
        <begin position="251"/>
        <end position="263"/>
    </location>
</feature>
<dbReference type="RefSeq" id="WP_115478413.1">
    <property type="nucleotide sequence ID" value="NZ_QRBF01000004.1"/>
</dbReference>
<evidence type="ECO:0000313" key="4">
    <source>
        <dbReference type="Proteomes" id="UP000255334"/>
    </source>
</evidence>
<proteinExistence type="predicted"/>
<dbReference type="Gene3D" id="1.10.530.10">
    <property type="match status" value="1"/>
</dbReference>
<evidence type="ECO:0000259" key="2">
    <source>
        <dbReference type="Pfam" id="PF01464"/>
    </source>
</evidence>
<dbReference type="SUPFAM" id="SSF53955">
    <property type="entry name" value="Lysozyme-like"/>
    <property type="match status" value="1"/>
</dbReference>
<feature type="compositionally biased region" description="Polar residues" evidence="1">
    <location>
        <begin position="224"/>
        <end position="240"/>
    </location>
</feature>
<dbReference type="CDD" id="cd16892">
    <property type="entry name" value="LT_VirB1-like"/>
    <property type="match status" value="1"/>
</dbReference>
<dbReference type="InterPro" id="IPR008258">
    <property type="entry name" value="Transglycosylase_SLT_dom_1"/>
</dbReference>
<evidence type="ECO:0000256" key="1">
    <source>
        <dbReference type="SAM" id="MobiDB-lite"/>
    </source>
</evidence>
<reference evidence="3 4" key="1">
    <citation type="submission" date="2018-07" db="EMBL/GenBank/DDBJ databases">
        <title>Dyella monticola sp. nov. and Dyella psychrodurans sp. nov. isolated from monsoon evergreen broad-leaved forest soil of Dinghu Mountain, China.</title>
        <authorList>
            <person name="Gao Z."/>
            <person name="Qiu L."/>
        </authorList>
    </citation>
    <scope>NUCLEOTIDE SEQUENCE [LARGE SCALE GENOMIC DNA]</scope>
    <source>
        <strain evidence="3 4">4MSK11</strain>
    </source>
</reference>